<organism evidence="5 6">
    <name type="scientific">Heterostelium pallidum (strain ATCC 26659 / Pp 5 / PN500)</name>
    <name type="common">Cellular slime mold</name>
    <name type="synonym">Polysphondylium pallidum</name>
    <dbReference type="NCBI Taxonomy" id="670386"/>
    <lineage>
        <taxon>Eukaryota</taxon>
        <taxon>Amoebozoa</taxon>
        <taxon>Evosea</taxon>
        <taxon>Eumycetozoa</taxon>
        <taxon>Dictyostelia</taxon>
        <taxon>Acytosteliales</taxon>
        <taxon>Acytosteliaceae</taxon>
        <taxon>Heterostelium</taxon>
    </lineage>
</organism>
<feature type="compositionally biased region" description="Low complexity" evidence="4">
    <location>
        <begin position="1614"/>
        <end position="1662"/>
    </location>
</feature>
<keyword evidence="2" id="KW-0539">Nucleus</keyword>
<comment type="subcellular location">
    <subcellularLocation>
        <location evidence="1">Nucleus</location>
    </subcellularLocation>
</comment>
<feature type="repeat" description="TPR" evidence="3">
    <location>
        <begin position="142"/>
        <end position="175"/>
    </location>
</feature>
<dbReference type="OMA" id="IYTDIYY"/>
<dbReference type="PANTHER" id="PTHR15502:SF7">
    <property type="entry name" value="CALCINEURIN-BINDING PROTEIN CABIN-1"/>
    <property type="match status" value="1"/>
</dbReference>
<reference evidence="5 6" key="1">
    <citation type="journal article" date="2011" name="Genome Res.">
        <title>Phylogeny-wide analysis of social amoeba genomes highlights ancient origins for complex intercellular communication.</title>
        <authorList>
            <person name="Heidel A.J."/>
            <person name="Lawal H.M."/>
            <person name="Felder M."/>
            <person name="Schilde C."/>
            <person name="Helps N.R."/>
            <person name="Tunggal B."/>
            <person name="Rivero F."/>
            <person name="John U."/>
            <person name="Schleicher M."/>
            <person name="Eichinger L."/>
            <person name="Platzer M."/>
            <person name="Noegel A.A."/>
            <person name="Schaap P."/>
            <person name="Gloeckner G."/>
        </authorList>
    </citation>
    <scope>NUCLEOTIDE SEQUENCE [LARGE SCALE GENOMIC DNA]</scope>
    <source>
        <strain evidence="6">ATCC 26659 / Pp 5 / PN500</strain>
    </source>
</reference>
<protein>
    <submittedName>
        <fullName evidence="5">Uncharacterized protein</fullName>
    </submittedName>
</protein>
<dbReference type="PROSITE" id="PS50005">
    <property type="entry name" value="TPR"/>
    <property type="match status" value="2"/>
</dbReference>
<name>D3BHQ3_HETP5</name>
<feature type="region of interest" description="Disordered" evidence="4">
    <location>
        <begin position="360"/>
        <end position="406"/>
    </location>
</feature>
<sequence length="1736" mass="199699">MVNLQEPKMKIQIYNCNLRVKELLDLIRYAAINAGDSENENDESDVAVSIEALEASNIRTYEKALRAQQRENYLEAQQFYHDVLNSPLLSNTSEQQSSTSTTMSVLKYSTLKNLATISELVDDRERALNFFTRAIDIDASDLLVWYHIGRLAGELQRWNVSRLAFERALQLSPTHWMSLERLAELLYIIGDNQAATVIVKQARQIDSSHSRILLLEQLLSFEKEQQQQQTNNNNNNNSSIRNAIVNNEMAMGYLRKLVAKREKTIQNNSKDKDTANSSSEKVKVIADSSNNNEEIKDSNSNEDQKTKQFQLYKPLEILIDSKTTTTTTTANATATNVQQQQQQSEQLLTGSNDVIMSVEQQVDKEKEKENEPEKEEKDSVKEKDKESEKEKDKDITMTDSSNSIVNNPTSTIVIVDSSPAPSNSNSLNSSSSGIVTAAAAASVGSTTTQLVAKRRATRGAVGNKYDDKSQEVVDFGEKTLKTTKLLSPNVMNSLNFMNVDSSLTSEDAVGVDGSQQQKSPKQQQQQLQHQLLQERLLHQQSAQVDVETSQSFEKNMVYQFISNVNHSDFKYTIIDWFISYLNKITMSHQQIDQTLIAKLINMSNIINKYNSNFQKYILFFAELSFDYLFSKLEQSNDNNNNNNNSNNSNNNNIIQQQITKRQKKEDGYYSSYSNDIAIQSLDLSYMMQLLNSNREQFNEDTYYCIRYYWLLARYTKYLGDINLASVYFGNCDERFQQWIQHNPSALIILQHCKHDRYISKSALSERIETLQDQQEKNRASQLYATGEFTKVISILDPLFPDAFCLFDPTASTPATTTTTDFKSREIIDTNTRSKLNMIEYLLQSYLNTSNIKGVFKMSIFLMKELTLNYNDNIANSTLETLNQVFSHLNMKPEPLEEPLTTLSSILTKQLYRHFKKNMLYDWLNLFIKVYQFDLNTELTLSNKLALLSGYHAELAKKKQCRSNDRFLLDYLELSFKFIINPDIEINPADFNEIRPELAILKIFTDLSQCFYCLYSIKLTNNVEDHQCQSLAMELDSPNLYVQIYYMLKIIAGEEEEINLPLNGQVNQAISLLQSIATKKEFKDLVERLYNKFPEPPERVTRYRATINQYFDGESDEIVEFPESVSPPRVNFEIQLFNNDKQLSLQDPLFDDIYTDIYYMYASTLPNDKHLHLKEELLKKDLYSNPNRILSWTLLSKSFQSEVTTITAEKGCLSHNTPAIQQEIWKLYAKLRLIYKHLALLTPKEEIYRYLGLLLYEQHYFASPEFASDPTNLNSLFKEALKYFEQSEKLATNDLWYYPLYYGKISFKVGDAPEVYFDYLWNAVQLLPPLTKKNPPIDPLYRLHTSRLKLLLPYSSSSLNDTLLTLLEKYNFTPPTTATTTTPATSTTTNTTNNINNNNSEDKENNGTDVNMLDLSQDSNLETEGVVVVTPPLSLEARRENLIDNSLAALNCCKSLVSYHHQSSYRVAWTIRYQTTKEDYMANSLKEFIRLMKPKLSRLSRAAVWNLWNEGYLGDGKLDRYFKKYYRFFIQLLEENGDYTNLDVVHAKLKQEDKFKNEAILCYSACCRVLQIQFIDQQKHKQQQQQQQQKPISSQQQQQTQQPINLVVSPPTSPSSPTSATSSTQTQSTTTTTTTSTEGNNPTVGSPSSTQQQSTTTLSSTISPEEAKLNKLLQSLWEMYTDITLYPDHKDQLYDLMRKSYQLVAPHSLSPQDNISDEKIVEFYEKKFSLKDKRKKK</sequence>
<feature type="region of interest" description="Disordered" evidence="4">
    <location>
        <begin position="1374"/>
        <end position="1408"/>
    </location>
</feature>
<feature type="compositionally biased region" description="Basic and acidic residues" evidence="4">
    <location>
        <begin position="265"/>
        <end position="284"/>
    </location>
</feature>
<feature type="compositionally biased region" description="Low complexity" evidence="4">
    <location>
        <begin position="1374"/>
        <end position="1398"/>
    </location>
</feature>
<feature type="compositionally biased region" description="Basic and acidic residues" evidence="4">
    <location>
        <begin position="361"/>
        <end position="396"/>
    </location>
</feature>
<evidence type="ECO:0000256" key="1">
    <source>
        <dbReference type="ARBA" id="ARBA00004123"/>
    </source>
</evidence>
<feature type="compositionally biased region" description="Basic and acidic residues" evidence="4">
    <location>
        <begin position="293"/>
        <end position="306"/>
    </location>
</feature>
<dbReference type="EMBL" id="ADBJ01000037">
    <property type="protein sequence ID" value="EFA78803.1"/>
    <property type="molecule type" value="Genomic_DNA"/>
</dbReference>
<feature type="region of interest" description="Disordered" evidence="4">
    <location>
        <begin position="1584"/>
        <end position="1662"/>
    </location>
</feature>
<dbReference type="FunCoup" id="D3BHQ3">
    <property type="interactions" value="34"/>
</dbReference>
<dbReference type="STRING" id="670386.D3BHQ3"/>
<dbReference type="PANTHER" id="PTHR15502">
    <property type="entry name" value="CALCINEURIN-BINDING PROTEIN CABIN 1-RELATED"/>
    <property type="match status" value="1"/>
</dbReference>
<dbReference type="GO" id="GO:0005634">
    <property type="term" value="C:nucleus"/>
    <property type="evidence" value="ECO:0007669"/>
    <property type="project" value="UniProtKB-SubCell"/>
</dbReference>
<evidence type="ECO:0000256" key="3">
    <source>
        <dbReference type="PROSITE-ProRule" id="PRU00339"/>
    </source>
</evidence>
<keyword evidence="6" id="KW-1185">Reference proteome</keyword>
<dbReference type="RefSeq" id="XP_020430927.1">
    <property type="nucleotide sequence ID" value="XM_020579088.1"/>
</dbReference>
<dbReference type="Proteomes" id="UP000001396">
    <property type="component" value="Unassembled WGS sequence"/>
</dbReference>
<gene>
    <name evidence="5" type="ORF">PPL_08266</name>
</gene>
<dbReference type="InParanoid" id="D3BHQ3"/>
<comment type="caution">
    <text evidence="5">The sequence shown here is derived from an EMBL/GenBank/DDBJ whole genome shotgun (WGS) entry which is preliminary data.</text>
</comment>
<feature type="repeat" description="TPR" evidence="3">
    <location>
        <begin position="108"/>
        <end position="141"/>
    </location>
</feature>
<dbReference type="InterPro" id="IPR033053">
    <property type="entry name" value="Hir3/CABIN1"/>
</dbReference>
<evidence type="ECO:0000256" key="2">
    <source>
        <dbReference type="ARBA" id="ARBA00023242"/>
    </source>
</evidence>
<evidence type="ECO:0000313" key="6">
    <source>
        <dbReference type="Proteomes" id="UP000001396"/>
    </source>
</evidence>
<dbReference type="Gene3D" id="1.25.40.10">
    <property type="entry name" value="Tetratricopeptide repeat domain"/>
    <property type="match status" value="1"/>
</dbReference>
<feature type="compositionally biased region" description="Polar residues" evidence="4">
    <location>
        <begin position="397"/>
        <end position="406"/>
    </location>
</feature>
<dbReference type="SMART" id="SM00028">
    <property type="entry name" value="TPR"/>
    <property type="match status" value="3"/>
</dbReference>
<dbReference type="GO" id="GO:0006325">
    <property type="term" value="P:chromatin organization"/>
    <property type="evidence" value="ECO:0007669"/>
    <property type="project" value="InterPro"/>
</dbReference>
<keyword evidence="3" id="KW-0802">TPR repeat</keyword>
<dbReference type="GeneID" id="31363746"/>
<dbReference type="SUPFAM" id="SSF48452">
    <property type="entry name" value="TPR-like"/>
    <property type="match status" value="1"/>
</dbReference>
<feature type="region of interest" description="Disordered" evidence="4">
    <location>
        <begin position="265"/>
        <end position="308"/>
    </location>
</feature>
<accession>D3BHQ3</accession>
<dbReference type="InterPro" id="IPR019734">
    <property type="entry name" value="TPR_rpt"/>
</dbReference>
<evidence type="ECO:0000256" key="4">
    <source>
        <dbReference type="SAM" id="MobiDB-lite"/>
    </source>
</evidence>
<evidence type="ECO:0000313" key="5">
    <source>
        <dbReference type="EMBL" id="EFA78803.1"/>
    </source>
</evidence>
<feature type="compositionally biased region" description="Low complexity" evidence="4">
    <location>
        <begin position="1584"/>
        <end position="1601"/>
    </location>
</feature>
<proteinExistence type="predicted"/>
<dbReference type="GO" id="GO:0031491">
    <property type="term" value="F:nucleosome binding"/>
    <property type="evidence" value="ECO:0007669"/>
    <property type="project" value="TreeGrafter"/>
</dbReference>
<dbReference type="InterPro" id="IPR011990">
    <property type="entry name" value="TPR-like_helical_dom_sf"/>
</dbReference>